<keyword evidence="2" id="KW-0560">Oxidoreductase</keyword>
<accession>A0ABS3Y6R0</accession>
<sequence length="206" mass="21426">MNILLIGATGTLGTAVRSALAERGHQLFTVGRTGGDLRYDIADPEQVTALYEAADAAARAAGGPLDAVVSTAGDVPYKPVARMTAADYTAAFHGKVLSQLELVRQGVPRVAERGSFTLISGVLTREPIPSGSAASMANGAVEAFVRAAAIEIAPQRVNAVSPTLFTESVPDYGDFFPGVRPVDLADVAQAYVRSVEGGHTGRIYEP</sequence>
<feature type="non-terminal residue" evidence="3">
    <location>
        <position position="206"/>
    </location>
</feature>
<dbReference type="PANTHER" id="PTHR43477">
    <property type="entry name" value="DIHYDROANTICAPSIN 7-DEHYDROGENASE"/>
    <property type="match status" value="1"/>
</dbReference>
<dbReference type="InterPro" id="IPR002347">
    <property type="entry name" value="SDR_fam"/>
</dbReference>
<evidence type="ECO:0000256" key="2">
    <source>
        <dbReference type="ARBA" id="ARBA00023002"/>
    </source>
</evidence>
<reference evidence="3 4" key="1">
    <citation type="submission" date="2021-02" db="EMBL/GenBank/DDBJ databases">
        <title>Streptomyces spirodelae sp. nov., isolated from duckweed.</title>
        <authorList>
            <person name="Saimee Y."/>
            <person name="Duangmal K."/>
        </authorList>
    </citation>
    <scope>NUCLEOTIDE SEQUENCE [LARGE SCALE GENOMIC DNA]</scope>
    <source>
        <strain evidence="3 4">DSM 42105</strain>
    </source>
</reference>
<dbReference type="PRINTS" id="PR00081">
    <property type="entry name" value="GDHRDH"/>
</dbReference>
<dbReference type="RefSeq" id="WP_209215082.1">
    <property type="nucleotide sequence ID" value="NZ_JAFFZM010000040.1"/>
</dbReference>
<proteinExistence type="inferred from homology"/>
<evidence type="ECO:0000256" key="1">
    <source>
        <dbReference type="ARBA" id="ARBA00006484"/>
    </source>
</evidence>
<dbReference type="EMBL" id="JAFFZM010000040">
    <property type="protein sequence ID" value="MBO8203353.1"/>
    <property type="molecule type" value="Genomic_DNA"/>
</dbReference>
<protein>
    <submittedName>
        <fullName evidence="3">Short chain dehydrogenase</fullName>
    </submittedName>
</protein>
<dbReference type="Pfam" id="PF13561">
    <property type="entry name" value="adh_short_C2"/>
    <property type="match status" value="1"/>
</dbReference>
<dbReference type="NCBIfam" id="NF005754">
    <property type="entry name" value="PRK07578.1"/>
    <property type="match status" value="1"/>
</dbReference>
<dbReference type="InterPro" id="IPR036291">
    <property type="entry name" value="NAD(P)-bd_dom_sf"/>
</dbReference>
<dbReference type="GeneID" id="96263730"/>
<comment type="caution">
    <text evidence="3">The sequence shown here is derived from an EMBL/GenBank/DDBJ whole genome shotgun (WGS) entry which is preliminary data.</text>
</comment>
<organism evidence="3 4">
    <name type="scientific">Streptomyces smyrnaeus</name>
    <dbReference type="NCBI Taxonomy" id="1387713"/>
    <lineage>
        <taxon>Bacteria</taxon>
        <taxon>Bacillati</taxon>
        <taxon>Actinomycetota</taxon>
        <taxon>Actinomycetes</taxon>
        <taxon>Kitasatosporales</taxon>
        <taxon>Streptomycetaceae</taxon>
        <taxon>Streptomyces</taxon>
    </lineage>
</organism>
<gene>
    <name evidence="3" type="ORF">JW613_34480</name>
</gene>
<keyword evidence="4" id="KW-1185">Reference proteome</keyword>
<dbReference type="SUPFAM" id="SSF51735">
    <property type="entry name" value="NAD(P)-binding Rossmann-fold domains"/>
    <property type="match status" value="1"/>
</dbReference>
<name>A0ABS3Y6R0_9ACTN</name>
<dbReference type="Gene3D" id="3.40.50.720">
    <property type="entry name" value="NAD(P)-binding Rossmann-like Domain"/>
    <property type="match status" value="1"/>
</dbReference>
<comment type="similarity">
    <text evidence="1">Belongs to the short-chain dehydrogenases/reductases (SDR) family.</text>
</comment>
<evidence type="ECO:0000313" key="4">
    <source>
        <dbReference type="Proteomes" id="UP000721954"/>
    </source>
</evidence>
<dbReference type="PANTHER" id="PTHR43477:SF1">
    <property type="entry name" value="DIHYDROANTICAPSIN 7-DEHYDROGENASE"/>
    <property type="match status" value="1"/>
</dbReference>
<dbReference type="InterPro" id="IPR051122">
    <property type="entry name" value="SDR_DHRS6-like"/>
</dbReference>
<dbReference type="CDD" id="cd11731">
    <property type="entry name" value="Lin1944_like_SDR_c"/>
    <property type="match status" value="1"/>
</dbReference>
<evidence type="ECO:0000313" key="3">
    <source>
        <dbReference type="EMBL" id="MBO8203353.1"/>
    </source>
</evidence>
<dbReference type="Proteomes" id="UP000721954">
    <property type="component" value="Unassembled WGS sequence"/>
</dbReference>